<dbReference type="Proteomes" id="UP000648239">
    <property type="component" value="Unassembled WGS sequence"/>
</dbReference>
<gene>
    <name evidence="1" type="ORF">IFK94_05200</name>
</gene>
<name>A0A8J7C2E1_9BACT</name>
<protein>
    <submittedName>
        <fullName evidence="1">DUF429 domain-containing protein</fullName>
    </submittedName>
</protein>
<dbReference type="AlphaFoldDB" id="A0A8J7C2E1"/>
<accession>A0A8J7C2E1</accession>
<proteinExistence type="predicted"/>
<organism evidence="1 2">
    <name type="scientific">Candidatus Polarisedimenticola svalbardensis</name>
    <dbReference type="NCBI Taxonomy" id="2886004"/>
    <lineage>
        <taxon>Bacteria</taxon>
        <taxon>Pseudomonadati</taxon>
        <taxon>Acidobacteriota</taxon>
        <taxon>Candidatus Polarisedimenticolia</taxon>
        <taxon>Candidatus Polarisedimenticolales</taxon>
        <taxon>Candidatus Polarisedimenticolaceae</taxon>
        <taxon>Candidatus Polarisedimenticola</taxon>
    </lineage>
</organism>
<dbReference type="EMBL" id="JACXWD010000011">
    <property type="protein sequence ID" value="MBD3867501.1"/>
    <property type="molecule type" value="Genomic_DNA"/>
</dbReference>
<evidence type="ECO:0000313" key="1">
    <source>
        <dbReference type="EMBL" id="MBD3867501.1"/>
    </source>
</evidence>
<comment type="caution">
    <text evidence="1">The sequence shown here is derived from an EMBL/GenBank/DDBJ whole genome shotgun (WGS) entry which is preliminary data.</text>
</comment>
<reference evidence="1 2" key="1">
    <citation type="submission" date="2020-08" db="EMBL/GenBank/DDBJ databases">
        <title>Acidobacteriota in marine sediments use diverse sulfur dissimilation pathways.</title>
        <authorList>
            <person name="Wasmund K."/>
        </authorList>
    </citation>
    <scope>NUCLEOTIDE SEQUENCE [LARGE SCALE GENOMIC DNA]</scope>
    <source>
        <strain evidence="1">MAG AM4</strain>
    </source>
</reference>
<sequence length="405" mass="44920">MNVFGADLAQGIPDKGSPMWTLVATDDSGTITEIRRPSSLPGLVAEIAALTGGNPFLLGVNIPVAIPARPTRSRPFEGVLRKKFGSRIQVGQRPEERRITGEQLLGALASAGHACLTYPDRNSHNSGLAEIHPGPALKGLLWIGSRVGAGLTDDDREPYCRSYKVPLYRRTDIRGRTGREEIASTLDLLIRSLTPIRGYDFNPVLEALASVERDEDADLAASLFDASVIAGTARRHLETPESCVFVGERETGYTILPSDDYLRRLLLPAPSGRRGKLFPQASLEESLRKIAEVRSPDLLAVRGKPRKMQAVFREIPCYEFENVDEMLWWKRCRHVGGPVLPTDGLVELSVSLEEDAGSLNLERSRHTALSFRFHSPAAWRALMRPRDNKIYRFRVLRASYETEAT</sequence>
<evidence type="ECO:0000313" key="2">
    <source>
        <dbReference type="Proteomes" id="UP000648239"/>
    </source>
</evidence>